<dbReference type="Pfam" id="PF13353">
    <property type="entry name" value="Fer4_12"/>
    <property type="match status" value="1"/>
</dbReference>
<protein>
    <submittedName>
        <fullName evidence="5">4Fe-4S cluster-binding domain-containing protein</fullName>
    </submittedName>
</protein>
<reference evidence="5" key="1">
    <citation type="submission" date="2022-11" db="EMBL/GenBank/DDBJ databases">
        <title>Temperate bacteriophages infecting mucin-degrading bacterium Ruminococcus gnavus from the human gut.</title>
        <authorList>
            <person name="Buttimer C."/>
        </authorList>
    </citation>
    <scope>NUCLEOTIDE SEQUENCE</scope>
    <source>
        <strain evidence="5">CCUG 49994</strain>
    </source>
</reference>
<keyword evidence="4" id="KW-0411">Iron-sulfur</keyword>
<dbReference type="EMBL" id="JAPRAY010000011">
    <property type="protein sequence ID" value="MCZ0667669.1"/>
    <property type="molecule type" value="Genomic_DNA"/>
</dbReference>
<dbReference type="GO" id="GO:0003824">
    <property type="term" value="F:catalytic activity"/>
    <property type="evidence" value="ECO:0007669"/>
    <property type="project" value="InterPro"/>
</dbReference>
<dbReference type="GO" id="GO:0051536">
    <property type="term" value="F:iron-sulfur cluster binding"/>
    <property type="evidence" value="ECO:0007669"/>
    <property type="project" value="UniProtKB-KW"/>
</dbReference>
<keyword evidence="3" id="KW-0408">Iron</keyword>
<evidence type="ECO:0000313" key="5">
    <source>
        <dbReference type="EMBL" id="MCZ0667669.1"/>
    </source>
</evidence>
<dbReference type="SUPFAM" id="SSF102114">
    <property type="entry name" value="Radical SAM enzymes"/>
    <property type="match status" value="1"/>
</dbReference>
<gene>
    <name evidence="5" type="ORF">OZZ17_08925</name>
</gene>
<dbReference type="RefSeq" id="WP_268803571.1">
    <property type="nucleotide sequence ID" value="NZ_JAPRAY010000011.1"/>
</dbReference>
<evidence type="ECO:0000256" key="2">
    <source>
        <dbReference type="ARBA" id="ARBA00022723"/>
    </source>
</evidence>
<dbReference type="SFLD" id="SFLDS00029">
    <property type="entry name" value="Radical_SAM"/>
    <property type="match status" value="1"/>
</dbReference>
<keyword evidence="1" id="KW-0949">S-adenosyl-L-methionine</keyword>
<evidence type="ECO:0000256" key="4">
    <source>
        <dbReference type="ARBA" id="ARBA00023014"/>
    </source>
</evidence>
<dbReference type="InterPro" id="IPR007197">
    <property type="entry name" value="rSAM"/>
</dbReference>
<dbReference type="InterPro" id="IPR013785">
    <property type="entry name" value="Aldolase_TIM"/>
</dbReference>
<evidence type="ECO:0000256" key="1">
    <source>
        <dbReference type="ARBA" id="ARBA00022691"/>
    </source>
</evidence>
<dbReference type="InterPro" id="IPR058240">
    <property type="entry name" value="rSAM_sf"/>
</dbReference>
<proteinExistence type="predicted"/>
<accession>A0A9Q4HUQ7</accession>
<organism evidence="5 6">
    <name type="scientific">Mediterraneibacter gnavus</name>
    <name type="common">Ruminococcus gnavus</name>
    <dbReference type="NCBI Taxonomy" id="33038"/>
    <lineage>
        <taxon>Bacteria</taxon>
        <taxon>Bacillati</taxon>
        <taxon>Bacillota</taxon>
        <taxon>Clostridia</taxon>
        <taxon>Lachnospirales</taxon>
        <taxon>Lachnospiraceae</taxon>
        <taxon>Mediterraneibacter</taxon>
    </lineage>
</organism>
<evidence type="ECO:0000256" key="3">
    <source>
        <dbReference type="ARBA" id="ARBA00023004"/>
    </source>
</evidence>
<dbReference type="AlphaFoldDB" id="A0A9Q4HUQ7"/>
<comment type="caution">
    <text evidence="5">The sequence shown here is derived from an EMBL/GenBank/DDBJ whole genome shotgun (WGS) entry which is preliminary data.</text>
</comment>
<sequence length="383" mass="44544">MKMYIKLGFEWELFEEKEHVWIGNSLTNKLFKIEQKEKKEIIKEISNGTTEQELINKFSVDVWDGFKEELENNKVICYSEYQESYVDKMDRGGKLIETSSFIKSKIYISRAVIEVNNTCDKKCAFCNEDNEIPCLSCYRESLDNSAVIDMKIIEKFWSDLNEIFVAEVLLTGGNPFRNFDIIKSIVNVINLRRQKPQIFIVCNEDLSLKNIEFLQKYNITLVINLVKSDEIYLNKMETFIKLLQNYGVKYVLYKRVNVERFEFASQSRLISDIVRKNETIVSKDNIVRNSSLNVNSLIGLKNICTLGKVLLHINGKLSVCKEYQGEENNVLSQNAINTTLTFEEVWNKAFPTEKCQSCNLKKICVNCPGILEKYSNYSNFCFV</sequence>
<dbReference type="Gene3D" id="3.20.20.70">
    <property type="entry name" value="Aldolase class I"/>
    <property type="match status" value="1"/>
</dbReference>
<name>A0A9Q4HUQ7_MEDGN</name>
<evidence type="ECO:0000313" key="6">
    <source>
        <dbReference type="Proteomes" id="UP001079535"/>
    </source>
</evidence>
<keyword evidence="2" id="KW-0479">Metal-binding</keyword>
<dbReference type="GO" id="GO:0046872">
    <property type="term" value="F:metal ion binding"/>
    <property type="evidence" value="ECO:0007669"/>
    <property type="project" value="UniProtKB-KW"/>
</dbReference>
<dbReference type="Proteomes" id="UP001079535">
    <property type="component" value="Unassembled WGS sequence"/>
</dbReference>